<dbReference type="WBParaSite" id="PDA_v2.g14422.t1">
    <property type="protein sequence ID" value="PDA_v2.g14422.t1"/>
    <property type="gene ID" value="PDA_v2.g14422"/>
</dbReference>
<protein>
    <submittedName>
        <fullName evidence="2">Uncharacterized protein</fullName>
    </submittedName>
</protein>
<name>A0A914PI18_9BILA</name>
<keyword evidence="1" id="KW-1185">Reference proteome</keyword>
<sequence>MGVGRPIDEWCYYCEKRHRQAECKRYKTEKSREMVAKKKNMCHLCFVKSDKIHSPENKECPTNETCFSWYSTDHHSVFCPTRIEELKKGIFLPKIDDNLLARFVETLEIDEKYLLATSSDLAQNIVPLKEIKIVDKIRKRHESLEDYESSTFVVTSYLWIRQDDMIKKFLKEQIICKSRYVILSNFGIPAKQFLQMFSSITKEISLYETESEVTFSDIIKRVPNIEVFEIRNSNLKANGETWIKDLMKFKKGKNFRELCISLNTIEFDIEILKEFILTKCVHNVLITIFYDANLSVVGINNFIDKIGNGFFEEEPQSFRRKPHILIYGRNFTLDIEQPKRANRKRKIDSQ</sequence>
<organism evidence="1 2">
    <name type="scientific">Panagrolaimus davidi</name>
    <dbReference type="NCBI Taxonomy" id="227884"/>
    <lineage>
        <taxon>Eukaryota</taxon>
        <taxon>Metazoa</taxon>
        <taxon>Ecdysozoa</taxon>
        <taxon>Nematoda</taxon>
        <taxon>Chromadorea</taxon>
        <taxon>Rhabditida</taxon>
        <taxon>Tylenchina</taxon>
        <taxon>Panagrolaimomorpha</taxon>
        <taxon>Panagrolaimoidea</taxon>
        <taxon>Panagrolaimidae</taxon>
        <taxon>Panagrolaimus</taxon>
    </lineage>
</organism>
<evidence type="ECO:0000313" key="1">
    <source>
        <dbReference type="Proteomes" id="UP000887578"/>
    </source>
</evidence>
<dbReference type="AlphaFoldDB" id="A0A914PI18"/>
<reference evidence="2" key="1">
    <citation type="submission" date="2022-11" db="UniProtKB">
        <authorList>
            <consortium name="WormBaseParasite"/>
        </authorList>
    </citation>
    <scope>IDENTIFICATION</scope>
</reference>
<accession>A0A914PI18</accession>
<proteinExistence type="predicted"/>
<evidence type="ECO:0000313" key="2">
    <source>
        <dbReference type="WBParaSite" id="PDA_v2.g14422.t1"/>
    </source>
</evidence>
<dbReference type="Proteomes" id="UP000887578">
    <property type="component" value="Unplaced"/>
</dbReference>